<dbReference type="Pfam" id="PF13476">
    <property type="entry name" value="AAA_23"/>
    <property type="match status" value="1"/>
</dbReference>
<dbReference type="SUPFAM" id="SSF52540">
    <property type="entry name" value="P-loop containing nucleoside triphosphate hydrolases"/>
    <property type="match status" value="2"/>
</dbReference>
<proteinExistence type="predicted"/>
<dbReference type="Gene3D" id="3.40.50.300">
    <property type="entry name" value="P-loop containing nucleotide triphosphate hydrolases"/>
    <property type="match status" value="2"/>
</dbReference>
<gene>
    <name evidence="3" type="ORF">UV33_C0007G0006</name>
</gene>
<evidence type="ECO:0000259" key="2">
    <source>
        <dbReference type="Pfam" id="PF13476"/>
    </source>
</evidence>
<dbReference type="InterPro" id="IPR027417">
    <property type="entry name" value="P-loop_NTPase"/>
</dbReference>
<dbReference type="Proteomes" id="UP000034135">
    <property type="component" value="Unassembled WGS sequence"/>
</dbReference>
<dbReference type="PANTHER" id="PTHR32114:SF2">
    <property type="entry name" value="ABC TRANSPORTER ABCH.3"/>
    <property type="match status" value="1"/>
</dbReference>
<keyword evidence="1" id="KW-0175">Coiled coil</keyword>
<evidence type="ECO:0000256" key="1">
    <source>
        <dbReference type="SAM" id="Coils"/>
    </source>
</evidence>
<feature type="coiled-coil region" evidence="1">
    <location>
        <begin position="191"/>
        <end position="277"/>
    </location>
</feature>
<dbReference type="PANTHER" id="PTHR32114">
    <property type="entry name" value="ABC TRANSPORTER ABCH.3"/>
    <property type="match status" value="1"/>
</dbReference>
<dbReference type="Pfam" id="PF13558">
    <property type="entry name" value="SbcC_Walker_B"/>
    <property type="match status" value="1"/>
</dbReference>
<protein>
    <recommendedName>
        <fullName evidence="2">Rad50/SbcC-type AAA domain-containing protein</fullName>
    </recommendedName>
</protein>
<accession>A0A0G1AW69</accession>
<dbReference type="SUPFAM" id="SSF75712">
    <property type="entry name" value="Rad50 coiled-coil Zn hook"/>
    <property type="match status" value="1"/>
</dbReference>
<dbReference type="GO" id="GO:0016887">
    <property type="term" value="F:ATP hydrolysis activity"/>
    <property type="evidence" value="ECO:0007669"/>
    <property type="project" value="InterPro"/>
</dbReference>
<dbReference type="InterPro" id="IPR038729">
    <property type="entry name" value="Rad50/SbcC_AAA"/>
</dbReference>
<feature type="coiled-coil region" evidence="1">
    <location>
        <begin position="301"/>
        <end position="359"/>
    </location>
</feature>
<dbReference type="Gene3D" id="1.10.287.510">
    <property type="entry name" value="Helix hairpin bin"/>
    <property type="match status" value="1"/>
</dbReference>
<dbReference type="GO" id="GO:0006302">
    <property type="term" value="P:double-strand break repair"/>
    <property type="evidence" value="ECO:0007669"/>
    <property type="project" value="InterPro"/>
</dbReference>
<feature type="domain" description="Rad50/SbcC-type AAA" evidence="2">
    <location>
        <begin position="5"/>
        <end position="230"/>
    </location>
</feature>
<name>A0A0G1AW69_9BACT</name>
<dbReference type="AlphaFoldDB" id="A0A0G1AW69"/>
<comment type="caution">
    <text evidence="3">The sequence shown here is derived from an EMBL/GenBank/DDBJ whole genome shotgun (WGS) entry which is preliminary data.</text>
</comment>
<evidence type="ECO:0000313" key="3">
    <source>
        <dbReference type="EMBL" id="KKS65267.1"/>
    </source>
</evidence>
<dbReference type="EMBL" id="LCEB01000007">
    <property type="protein sequence ID" value="KKS65267.1"/>
    <property type="molecule type" value="Genomic_DNA"/>
</dbReference>
<sequence length="732" mass="82611">MVPAKLKLSNFTSYGEGVPELDFTKFHMAAISGLNGAGKSSLLDSITWCVWGNSRLGESADQLVRLGQGSMFVEFSFQLDGHLYTIKRQRVLKGGGTTALEFLSGSTSSPQAHNLTEGTIKATQQKIIDTLHLTYETFTNSAFIRQGHADEFTTKGPTDRKRILADILGLSNYEALEEKAKEKIKGIQSGLQLLEYQILEIEAELSQKEDHSEKKKAAENKITKVETQIKIAEEKIKILQKEKETLNLASEQRKKLEQNYLEDKKELEEILNQGKNRKSKIDTLKLQLQKLQGISGKLEDLKSLGQEKENLEKIKQEQLEIEKKLSGITGEINLKKQQAKNIQNEIDKLSLQLTESLKAGARCPTCGQEIGKDERSHVHNQLTTQITSLEKDLLKINFSKEEQILADLENKLKTFIFDPQKYQQIITQLKSLEEIQKQKEEMLTIQATLQTEEKVVLEMRTLYQNKKSQVDKLEKEIKGLPDLSGKLAAVTQEISATEDDLNSIRSEEKEARGLLGQITELISRTAHLEKVQDQQKEKQAFLQKEKGAFEELALAFGKKGIQAMIIESAIPEIEDEANRLLDRLTEGRMRVHFETQRETKTLRQSSGQANGEKTPGIIETLDIIISDEMGERPYEAYSGGEQFRVNFAMRLALSKLLTHRAGARLQFLVVDEGFGTQDAEGRTRIIESLNAIKDDFEKILIITHLEELKEEFPVRIEVQKGPTGSTFEAVGT</sequence>
<reference evidence="3 4" key="1">
    <citation type="journal article" date="2015" name="Nature">
        <title>rRNA introns, odd ribosomes, and small enigmatic genomes across a large radiation of phyla.</title>
        <authorList>
            <person name="Brown C.T."/>
            <person name="Hug L.A."/>
            <person name="Thomas B.C."/>
            <person name="Sharon I."/>
            <person name="Castelle C.J."/>
            <person name="Singh A."/>
            <person name="Wilkins M.J."/>
            <person name="Williams K.H."/>
            <person name="Banfield J.F."/>
        </authorList>
    </citation>
    <scope>NUCLEOTIDE SEQUENCE [LARGE SCALE GENOMIC DNA]</scope>
</reference>
<evidence type="ECO:0000313" key="4">
    <source>
        <dbReference type="Proteomes" id="UP000034135"/>
    </source>
</evidence>
<organism evidence="3 4">
    <name type="scientific">Candidatus Daviesbacteria bacterium GW2011_GWA1_42_6</name>
    <dbReference type="NCBI Taxonomy" id="1618420"/>
    <lineage>
        <taxon>Bacteria</taxon>
        <taxon>Candidatus Daviesiibacteriota</taxon>
    </lineage>
</organism>
<feature type="coiled-coil region" evidence="1">
    <location>
        <begin position="391"/>
        <end position="507"/>
    </location>
</feature>